<dbReference type="GO" id="GO:0003861">
    <property type="term" value="F:3-isopropylmalate dehydratase activity"/>
    <property type="evidence" value="ECO:0007669"/>
    <property type="project" value="UniProtKB-EC"/>
</dbReference>
<protein>
    <recommendedName>
        <fullName evidence="7">3-isopropylmalate dehydratase</fullName>
        <ecNumber evidence="6">4.2.1.33</ecNumber>
    </recommendedName>
    <alternativeName>
        <fullName evidence="16">Alpha-IPM isomerase</fullName>
    </alternativeName>
    <alternativeName>
        <fullName evidence="17">Isopropylmalate isomerase</fullName>
    </alternativeName>
</protein>
<sequence length="754" mass="81733">MPVAEGSQQTLYDKVLQAHVVDEKLDGTLLLYIDRHLVHEVTSPQAFEGLKNAGRQVRRPDCTLATTDHNVPTTSRASMKDIGSFIDEHDSRLQCMTLEENVKDFGLTYFGLGDKRQGIVHVIGPEQGFTLPGTTVVCGDSHTSTHGAFGALAFGIGTSEVEHVLATQCLITRRSKNMRIQVDGELAPGVSSKDVVLHAIGMIGTAGGNGAVIEFCGSVIRSLSMEARMSICNMSIEGGARAGMVAPDEITFEYLKGRPLAPKVGSEEWERATTYWKSLQSDAGAVYDIDVFIDAKDIIPTVTWGTSPEDVIPITGTVPDPETFATEAKKAGGRRKLEYMGLIAGTPMDQIVVDKVFIGSCTNSRIEDLRAAAHVLKGKKIAANIKRAMIVPGSGLVKDQAEAEGLDKIFTDAGFEWREAGCSMNFEGRQGAGGRTHLMSPVMAAAAAIVGTLTDVRKLSEYKTSPHVQAAIAPVAKPHVDERVEESAAERDLIGDQPEDSQPHVNSSVSSSSAGLPKFTTLKGIAAPLDMTNVDTDAIIPKQFLKTIKRTGLGSALFHELRFNSDGSENPAFILNQDPYRQAKILVVTGPNFGCGSSREHAPWALLDFGIKAIIAPSYSDIFFNNTFKNGMLPIIVSNKDDLEAVAAEARAGRDVEIDLPNQLIKNATGYTICSFDVEEFRKHCLVNGLDDIGLTMQMDDKISEYERRMSKQTPWLDGTAYLKRKGRSNQLAAKPVPVPKTNRGETKTEPLEW</sequence>
<dbReference type="PANTHER" id="PTHR43822">
    <property type="entry name" value="HOMOACONITASE, MITOCHONDRIAL-RELATED"/>
    <property type="match status" value="1"/>
</dbReference>
<evidence type="ECO:0000256" key="16">
    <source>
        <dbReference type="ARBA" id="ARBA00031631"/>
    </source>
</evidence>
<evidence type="ECO:0000256" key="15">
    <source>
        <dbReference type="ARBA" id="ARBA00023304"/>
    </source>
</evidence>
<dbReference type="InterPro" id="IPR050067">
    <property type="entry name" value="IPM_dehydratase_rel_enz"/>
</dbReference>
<dbReference type="Gene3D" id="3.30.499.10">
    <property type="entry name" value="Aconitase, domain 3"/>
    <property type="match status" value="2"/>
</dbReference>
<comment type="function">
    <text evidence="3">Catalyzes the isomerization between 2-isopropylmalate and 3-isopropylmalate, via the formation of 2-isopropylmaleate.</text>
</comment>
<dbReference type="GO" id="GO:0051539">
    <property type="term" value="F:4 iron, 4 sulfur cluster binding"/>
    <property type="evidence" value="ECO:0007669"/>
    <property type="project" value="UniProtKB-KW"/>
</dbReference>
<feature type="region of interest" description="Disordered" evidence="18">
    <location>
        <begin position="477"/>
        <end position="514"/>
    </location>
</feature>
<evidence type="ECO:0000256" key="11">
    <source>
        <dbReference type="ARBA" id="ARBA00022723"/>
    </source>
</evidence>
<dbReference type="AlphaFoldDB" id="A0A0G4MHB5"/>
<proteinExistence type="inferred from homology"/>
<evidence type="ECO:0000256" key="5">
    <source>
        <dbReference type="ARBA" id="ARBA00007185"/>
    </source>
</evidence>
<evidence type="ECO:0000259" key="19">
    <source>
        <dbReference type="Pfam" id="PF00330"/>
    </source>
</evidence>
<dbReference type="InterPro" id="IPR001030">
    <property type="entry name" value="Acoase/IPM_deHydtase_lsu_aba"/>
</dbReference>
<dbReference type="FunFam" id="3.20.19.10:FF:000003">
    <property type="entry name" value="3-isopropylmalate dehydratase small subunit"/>
    <property type="match status" value="1"/>
</dbReference>
<feature type="compositionally biased region" description="Basic and acidic residues" evidence="18">
    <location>
        <begin position="478"/>
        <end position="494"/>
    </location>
</feature>
<keyword evidence="8" id="KW-0432">Leucine biosynthesis</keyword>
<dbReference type="CDD" id="cd01583">
    <property type="entry name" value="IPMI"/>
    <property type="match status" value="1"/>
</dbReference>
<comment type="cofactor">
    <cofactor evidence="2">
        <name>[4Fe-4S] cluster</name>
        <dbReference type="ChEBI" id="CHEBI:49883"/>
    </cofactor>
</comment>
<evidence type="ECO:0000259" key="20">
    <source>
        <dbReference type="Pfam" id="PF00694"/>
    </source>
</evidence>
<feature type="domain" description="Aconitase/3-isopropylmalate dehydratase large subunit alpha/beta/alpha" evidence="19">
    <location>
        <begin position="13"/>
        <end position="424"/>
    </location>
</feature>
<dbReference type="UniPathway" id="UPA00048">
    <property type="reaction ID" value="UER00071"/>
</dbReference>
<dbReference type="GO" id="GO:0009316">
    <property type="term" value="C:3-isopropylmalate dehydratase complex"/>
    <property type="evidence" value="ECO:0007669"/>
    <property type="project" value="InterPro"/>
</dbReference>
<keyword evidence="10" id="KW-0028">Amino-acid biosynthesis</keyword>
<dbReference type="InterPro" id="IPR004431">
    <property type="entry name" value="3-IsopropMal_deHydase_ssu"/>
</dbReference>
<evidence type="ECO:0000256" key="4">
    <source>
        <dbReference type="ARBA" id="ARBA00004729"/>
    </source>
</evidence>
<feature type="compositionally biased region" description="Basic and acidic residues" evidence="18">
    <location>
        <begin position="743"/>
        <end position="754"/>
    </location>
</feature>
<evidence type="ECO:0000256" key="13">
    <source>
        <dbReference type="ARBA" id="ARBA00023014"/>
    </source>
</evidence>
<evidence type="ECO:0000256" key="12">
    <source>
        <dbReference type="ARBA" id="ARBA00023004"/>
    </source>
</evidence>
<dbReference type="InterPro" id="IPR018136">
    <property type="entry name" value="Aconitase_4Fe-4S_BS"/>
</dbReference>
<evidence type="ECO:0000256" key="9">
    <source>
        <dbReference type="ARBA" id="ARBA00022485"/>
    </source>
</evidence>
<dbReference type="InterPro" id="IPR000573">
    <property type="entry name" value="AconitaseA/IPMdHydase_ssu_swvl"/>
</dbReference>
<keyword evidence="14" id="KW-0456">Lyase</keyword>
<feature type="domain" description="Aconitase A/isopropylmalate dehydratase small subunit swivel" evidence="20">
    <location>
        <begin position="517"/>
        <end position="639"/>
    </location>
</feature>
<dbReference type="Proteomes" id="UP000044602">
    <property type="component" value="Unassembled WGS sequence"/>
</dbReference>
<evidence type="ECO:0000256" key="14">
    <source>
        <dbReference type="ARBA" id="ARBA00023239"/>
    </source>
</evidence>
<dbReference type="InterPro" id="IPR033940">
    <property type="entry name" value="IPMI_Swivel"/>
</dbReference>
<dbReference type="HAMAP" id="MF_01026">
    <property type="entry name" value="LeuC_type1"/>
    <property type="match status" value="1"/>
</dbReference>
<evidence type="ECO:0000256" key="6">
    <source>
        <dbReference type="ARBA" id="ARBA00011998"/>
    </source>
</evidence>
<dbReference type="InterPro" id="IPR033941">
    <property type="entry name" value="IPMI_cat"/>
</dbReference>
<keyword evidence="15" id="KW-0100">Branched-chain amino acid biosynthesis</keyword>
<dbReference type="FunFam" id="3.30.499.10:FF:000006">
    <property type="entry name" value="3-isopropylmalate dehydratase large subunit"/>
    <property type="match status" value="1"/>
</dbReference>
<organism evidence="21 22">
    <name type="scientific">Verticillium longisporum</name>
    <name type="common">Verticillium dahliae var. longisporum</name>
    <dbReference type="NCBI Taxonomy" id="100787"/>
    <lineage>
        <taxon>Eukaryota</taxon>
        <taxon>Fungi</taxon>
        <taxon>Dikarya</taxon>
        <taxon>Ascomycota</taxon>
        <taxon>Pezizomycotina</taxon>
        <taxon>Sordariomycetes</taxon>
        <taxon>Hypocreomycetidae</taxon>
        <taxon>Glomerellales</taxon>
        <taxon>Plectosphaerellaceae</taxon>
        <taxon>Verticillium</taxon>
    </lineage>
</organism>
<dbReference type="Pfam" id="PF00330">
    <property type="entry name" value="Aconitase"/>
    <property type="match status" value="1"/>
</dbReference>
<evidence type="ECO:0000256" key="3">
    <source>
        <dbReference type="ARBA" id="ARBA00002695"/>
    </source>
</evidence>
<keyword evidence="9" id="KW-0004">4Fe-4S</keyword>
<dbReference type="InterPro" id="IPR004430">
    <property type="entry name" value="3-IsopropMal_deHydase_lsu"/>
</dbReference>
<keyword evidence="11" id="KW-0479">Metal-binding</keyword>
<dbReference type="PRINTS" id="PR00415">
    <property type="entry name" value="ACONITASE"/>
</dbReference>
<dbReference type="EMBL" id="CVQH01022528">
    <property type="protein sequence ID" value="CRK33574.1"/>
    <property type="molecule type" value="Genomic_DNA"/>
</dbReference>
<evidence type="ECO:0000256" key="18">
    <source>
        <dbReference type="SAM" id="MobiDB-lite"/>
    </source>
</evidence>
<dbReference type="CDD" id="cd01577">
    <property type="entry name" value="IPMI_Swivel"/>
    <property type="match status" value="1"/>
</dbReference>
<comment type="pathway">
    <text evidence="4">Amino-acid biosynthesis; L-leucine biosynthesis; L-leucine from 3-methyl-2-oxobutanoate: step 2/4.</text>
</comment>
<evidence type="ECO:0000313" key="22">
    <source>
        <dbReference type="Proteomes" id="UP000044602"/>
    </source>
</evidence>
<dbReference type="Pfam" id="PF00694">
    <property type="entry name" value="Aconitase_C"/>
    <property type="match status" value="1"/>
</dbReference>
<evidence type="ECO:0000256" key="2">
    <source>
        <dbReference type="ARBA" id="ARBA00001966"/>
    </source>
</evidence>
<dbReference type="STRING" id="100787.A0A0G4MHB5"/>
<name>A0A0G4MHB5_VERLO</name>
<evidence type="ECO:0000313" key="21">
    <source>
        <dbReference type="EMBL" id="CRK33574.1"/>
    </source>
</evidence>
<accession>A0A0G4MHB5</accession>
<evidence type="ECO:0000256" key="17">
    <source>
        <dbReference type="ARBA" id="ARBA00033368"/>
    </source>
</evidence>
<dbReference type="GO" id="GO:0009098">
    <property type="term" value="P:L-leucine biosynthetic process"/>
    <property type="evidence" value="ECO:0007669"/>
    <property type="project" value="UniProtKB-UniPathway"/>
</dbReference>
<dbReference type="PANTHER" id="PTHR43822:SF9">
    <property type="entry name" value="3-ISOPROPYLMALATE DEHYDRATASE"/>
    <property type="match status" value="1"/>
</dbReference>
<comment type="similarity">
    <text evidence="5">Belongs to the aconitase/IPM isomerase family.</text>
</comment>
<dbReference type="EC" id="4.2.1.33" evidence="6"/>
<keyword evidence="13" id="KW-0411">Iron-sulfur</keyword>
<gene>
    <name evidence="21" type="ORF">BN1708_006071</name>
</gene>
<dbReference type="PROSITE" id="PS00450">
    <property type="entry name" value="ACONITASE_1"/>
    <property type="match status" value="1"/>
</dbReference>
<dbReference type="SUPFAM" id="SSF53732">
    <property type="entry name" value="Aconitase iron-sulfur domain"/>
    <property type="match status" value="1"/>
</dbReference>
<reference evidence="21 22" key="1">
    <citation type="submission" date="2015-05" db="EMBL/GenBank/DDBJ databases">
        <authorList>
            <person name="Wang D.B."/>
            <person name="Wang M."/>
        </authorList>
    </citation>
    <scope>NUCLEOTIDE SEQUENCE [LARGE SCALE GENOMIC DNA]</scope>
    <source>
        <strain evidence="21">VL1</strain>
    </source>
</reference>
<dbReference type="SUPFAM" id="SSF52016">
    <property type="entry name" value="LeuD/IlvD-like"/>
    <property type="match status" value="1"/>
</dbReference>
<dbReference type="InterPro" id="IPR015928">
    <property type="entry name" value="Aconitase/3IPM_dehydase_swvl"/>
</dbReference>
<dbReference type="NCBIfam" id="NF009116">
    <property type="entry name" value="PRK12466.1"/>
    <property type="match status" value="1"/>
</dbReference>
<dbReference type="Gene3D" id="3.20.19.10">
    <property type="entry name" value="Aconitase, domain 4"/>
    <property type="match status" value="1"/>
</dbReference>
<dbReference type="NCBIfam" id="TIGR00170">
    <property type="entry name" value="leuC"/>
    <property type="match status" value="1"/>
</dbReference>
<feature type="region of interest" description="Disordered" evidence="18">
    <location>
        <begin position="727"/>
        <end position="754"/>
    </location>
</feature>
<keyword evidence="22" id="KW-1185">Reference proteome</keyword>
<dbReference type="GO" id="GO:0046872">
    <property type="term" value="F:metal ion binding"/>
    <property type="evidence" value="ECO:0007669"/>
    <property type="project" value="UniProtKB-KW"/>
</dbReference>
<dbReference type="HAMAP" id="MF_01031">
    <property type="entry name" value="LeuD_type1"/>
    <property type="match status" value="1"/>
</dbReference>
<dbReference type="NCBIfam" id="NF002458">
    <property type="entry name" value="PRK01641.1"/>
    <property type="match status" value="1"/>
</dbReference>
<evidence type="ECO:0000256" key="1">
    <source>
        <dbReference type="ARBA" id="ARBA00000491"/>
    </source>
</evidence>
<comment type="catalytic activity">
    <reaction evidence="1">
        <text>(2R,3S)-3-isopropylmalate = (2S)-2-isopropylmalate</text>
        <dbReference type="Rhea" id="RHEA:32287"/>
        <dbReference type="ChEBI" id="CHEBI:1178"/>
        <dbReference type="ChEBI" id="CHEBI:35121"/>
        <dbReference type="EC" id="4.2.1.33"/>
    </reaction>
</comment>
<dbReference type="NCBIfam" id="TIGR00171">
    <property type="entry name" value="leuD"/>
    <property type="match status" value="1"/>
</dbReference>
<evidence type="ECO:0000256" key="7">
    <source>
        <dbReference type="ARBA" id="ARBA00014371"/>
    </source>
</evidence>
<evidence type="ECO:0000256" key="10">
    <source>
        <dbReference type="ARBA" id="ARBA00022605"/>
    </source>
</evidence>
<keyword evidence="12" id="KW-0408">Iron</keyword>
<evidence type="ECO:0000256" key="8">
    <source>
        <dbReference type="ARBA" id="ARBA00022430"/>
    </source>
</evidence>
<dbReference type="NCBIfam" id="NF004016">
    <property type="entry name" value="PRK05478.1"/>
    <property type="match status" value="1"/>
</dbReference>
<dbReference type="InterPro" id="IPR036008">
    <property type="entry name" value="Aconitase_4Fe-4S_dom"/>
</dbReference>
<dbReference type="InterPro" id="IPR015931">
    <property type="entry name" value="Acnase/IPM_dHydase_lsu_aba_1/3"/>
</dbReference>